<dbReference type="PANTHER" id="PTHR46006:SF6">
    <property type="entry name" value="INTERSECTIN-2 ISOFORM X1"/>
    <property type="match status" value="1"/>
</dbReference>
<organism evidence="5 6">
    <name type="scientific">Ciona savignyi</name>
    <name type="common">Pacific transparent sea squirt</name>
    <dbReference type="NCBI Taxonomy" id="51511"/>
    <lineage>
        <taxon>Eukaryota</taxon>
        <taxon>Metazoa</taxon>
        <taxon>Chordata</taxon>
        <taxon>Tunicata</taxon>
        <taxon>Ascidiacea</taxon>
        <taxon>Phlebobranchia</taxon>
        <taxon>Cionidae</taxon>
        <taxon>Ciona</taxon>
    </lineage>
</organism>
<dbReference type="SUPFAM" id="SSF49562">
    <property type="entry name" value="C2 domain (Calcium/lipid-binding domain, CaLB)"/>
    <property type="match status" value="1"/>
</dbReference>
<dbReference type="Ensembl" id="ENSCSAVT00000007312.1">
    <property type="protein sequence ID" value="ENSCSAVP00000007218.1"/>
    <property type="gene ID" value="ENSCSAVG00000004317.1"/>
</dbReference>
<dbReference type="PROSITE" id="PS50003">
    <property type="entry name" value="PH_DOMAIN"/>
    <property type="match status" value="1"/>
</dbReference>
<dbReference type="SUPFAM" id="SSF48065">
    <property type="entry name" value="DBL homology domain (DH-domain)"/>
    <property type="match status" value="1"/>
</dbReference>
<feature type="domain" description="DH" evidence="4">
    <location>
        <begin position="1"/>
        <end position="126"/>
    </location>
</feature>
<dbReference type="InterPro" id="IPR000008">
    <property type="entry name" value="C2_dom"/>
</dbReference>
<dbReference type="SUPFAM" id="SSF50729">
    <property type="entry name" value="PH domain-like"/>
    <property type="match status" value="1"/>
</dbReference>
<dbReference type="GeneTree" id="ENSGT00940000168347"/>
<dbReference type="Gene3D" id="2.30.29.30">
    <property type="entry name" value="Pleckstrin-homology domain (PH domain)/Phosphotyrosine-binding domain (PTB)"/>
    <property type="match status" value="1"/>
</dbReference>
<proteinExistence type="predicted"/>
<evidence type="ECO:0000259" key="3">
    <source>
        <dbReference type="PROSITE" id="PS50003"/>
    </source>
</evidence>
<evidence type="ECO:0000256" key="2">
    <source>
        <dbReference type="ARBA" id="ARBA00022490"/>
    </source>
</evidence>
<dbReference type="InterPro" id="IPR051480">
    <property type="entry name" value="Endocytic_GEF_Adapter"/>
</dbReference>
<evidence type="ECO:0008006" key="7">
    <source>
        <dbReference type="Google" id="ProtNLM"/>
    </source>
</evidence>
<dbReference type="Pfam" id="PF16652">
    <property type="entry name" value="PH_13"/>
    <property type="match status" value="1"/>
</dbReference>
<dbReference type="SMART" id="SM00325">
    <property type="entry name" value="RhoGEF"/>
    <property type="match status" value="1"/>
</dbReference>
<evidence type="ECO:0000259" key="4">
    <source>
        <dbReference type="PROSITE" id="PS50010"/>
    </source>
</evidence>
<dbReference type="GO" id="GO:0005085">
    <property type="term" value="F:guanyl-nucleotide exchange factor activity"/>
    <property type="evidence" value="ECO:0007669"/>
    <property type="project" value="InterPro"/>
</dbReference>
<dbReference type="InterPro" id="IPR011993">
    <property type="entry name" value="PH-like_dom_sf"/>
</dbReference>
<feature type="domain" description="PH" evidence="3">
    <location>
        <begin position="141"/>
        <end position="249"/>
    </location>
</feature>
<evidence type="ECO:0000256" key="1">
    <source>
        <dbReference type="ARBA" id="ARBA00004496"/>
    </source>
</evidence>
<protein>
    <recommendedName>
        <fullName evidence="7">PH domain-containing protein</fullName>
    </recommendedName>
</protein>
<sequence length="314" mass="35989">PLRDSKLVSEQEANTLFVNLNELIMTSAKLVKALRVRFKMSGDNVNSIMIGDILCEQIPHMHPYIRFCSCQLNASSLLQELLDSNPEFKALVKKCESGDLWKGLPVSSYLVKPMQRVTKYPLLIKKKLVFNSKTNCLDQRRFIYCGNLYKHKSNKELVGFLFNDFLLLTTPHKPLSGPTNDLVFTSKSNPQFRMYKTPIFLNEVLTRLPTDPSDEPTFHLSHIDHVYTLKAENNNERTAWMNKIKEAADLYIFTEKKKREKAYQARTQRNAGIGRLVVTIVEGCNLVKTSNGRHDPYCEVTMGEQSHTTKTVQV</sequence>
<dbReference type="InterPro" id="IPR000219">
    <property type="entry name" value="DH_dom"/>
</dbReference>
<dbReference type="Proteomes" id="UP000007875">
    <property type="component" value="Unassembled WGS sequence"/>
</dbReference>
<reference evidence="6" key="1">
    <citation type="submission" date="2003-08" db="EMBL/GenBank/DDBJ databases">
        <authorList>
            <person name="Birren B."/>
            <person name="Nusbaum C."/>
            <person name="Abebe A."/>
            <person name="Abouelleil A."/>
            <person name="Adekoya E."/>
            <person name="Ait-zahra M."/>
            <person name="Allen N."/>
            <person name="Allen T."/>
            <person name="An P."/>
            <person name="Anderson M."/>
            <person name="Anderson S."/>
            <person name="Arachchi H."/>
            <person name="Armbruster J."/>
            <person name="Bachantsang P."/>
            <person name="Baldwin J."/>
            <person name="Barry A."/>
            <person name="Bayul T."/>
            <person name="Blitshsteyn B."/>
            <person name="Bloom T."/>
            <person name="Blye J."/>
            <person name="Boguslavskiy L."/>
            <person name="Borowsky M."/>
            <person name="Boukhgalter B."/>
            <person name="Brunache A."/>
            <person name="Butler J."/>
            <person name="Calixte N."/>
            <person name="Calvo S."/>
            <person name="Camarata J."/>
            <person name="Campo K."/>
            <person name="Chang J."/>
            <person name="Cheshatsang Y."/>
            <person name="Citroen M."/>
            <person name="Collymore A."/>
            <person name="Considine T."/>
            <person name="Cook A."/>
            <person name="Cooke P."/>
            <person name="Corum B."/>
            <person name="Cuomo C."/>
            <person name="David R."/>
            <person name="Dawoe T."/>
            <person name="Degray S."/>
            <person name="Dodge S."/>
            <person name="Dooley K."/>
            <person name="Dorje P."/>
            <person name="Dorjee K."/>
            <person name="Dorris L."/>
            <person name="Duffey N."/>
            <person name="Dupes A."/>
            <person name="Elkins T."/>
            <person name="Engels R."/>
            <person name="Erickson J."/>
            <person name="Farina A."/>
            <person name="Faro S."/>
            <person name="Ferreira P."/>
            <person name="Fischer H."/>
            <person name="Fitzgerald M."/>
            <person name="Foley K."/>
            <person name="Gage D."/>
            <person name="Galagan J."/>
            <person name="Gearin G."/>
            <person name="Gnerre S."/>
            <person name="Gnirke A."/>
            <person name="Goyette A."/>
            <person name="Graham J."/>
            <person name="Grandbois E."/>
            <person name="Gyaltsen K."/>
            <person name="Hafez N."/>
            <person name="Hagopian D."/>
            <person name="Hagos B."/>
            <person name="Hall J."/>
            <person name="Hatcher B."/>
            <person name="Heller A."/>
            <person name="Higgins H."/>
            <person name="Honan T."/>
            <person name="Horn A."/>
            <person name="Houde N."/>
            <person name="Hughes L."/>
            <person name="Hulme W."/>
            <person name="Husby E."/>
            <person name="Iliev I."/>
            <person name="Jaffe D."/>
            <person name="Jones C."/>
            <person name="Kamal M."/>
            <person name="Kamat A."/>
            <person name="Kamvysselis M."/>
            <person name="Karlsson E."/>
            <person name="Kells C."/>
            <person name="Kieu A."/>
            <person name="Kisner P."/>
            <person name="Kodira C."/>
            <person name="Kulbokas E."/>
            <person name="Labutti K."/>
            <person name="Lama D."/>
            <person name="Landers T."/>
            <person name="Leger J."/>
            <person name="Levine S."/>
            <person name="Lewis D."/>
            <person name="Lewis T."/>
            <person name="Lindblad-toh K."/>
            <person name="Liu X."/>
            <person name="Lokyitsang T."/>
            <person name="Lokyitsang Y."/>
            <person name="Lucien O."/>
            <person name="Lui A."/>
            <person name="Ma L.J."/>
            <person name="Mabbitt R."/>
            <person name="Macdonald J."/>
            <person name="Maclean C."/>
            <person name="Major J."/>
            <person name="Manning J."/>
            <person name="Marabella R."/>
            <person name="Maru K."/>
            <person name="Matthews C."/>
            <person name="Mauceli E."/>
            <person name="Mccarthy M."/>
            <person name="Mcdonough S."/>
            <person name="Mcghee T."/>
            <person name="Meldrim J."/>
            <person name="Meneus L."/>
            <person name="Mesirov J."/>
            <person name="Mihalev A."/>
            <person name="Mihova T."/>
            <person name="Mikkelsen T."/>
            <person name="Mlenga V."/>
            <person name="Moru K."/>
            <person name="Mozes J."/>
            <person name="Mulrain L."/>
            <person name="Munson G."/>
            <person name="Naylor J."/>
            <person name="Newes C."/>
            <person name="Nguyen C."/>
            <person name="Nguyen N."/>
            <person name="Nguyen T."/>
            <person name="Nicol R."/>
            <person name="Nielsen C."/>
            <person name="Nizzari M."/>
            <person name="Norbu C."/>
            <person name="Norbu N."/>
            <person name="O'donnell P."/>
            <person name="Okoawo O."/>
            <person name="O'leary S."/>
            <person name="Omotosho B."/>
            <person name="O'neill K."/>
            <person name="Osman S."/>
            <person name="Parker S."/>
            <person name="Perrin D."/>
            <person name="Phunkhang P."/>
            <person name="Piqani B."/>
            <person name="Purcell S."/>
            <person name="Rachupka T."/>
            <person name="Ramasamy U."/>
            <person name="Rameau R."/>
            <person name="Ray V."/>
            <person name="Raymond C."/>
            <person name="Retta R."/>
            <person name="Richardson S."/>
            <person name="Rise C."/>
            <person name="Rodriguez J."/>
            <person name="Rogers J."/>
            <person name="Rogov P."/>
            <person name="Rutman M."/>
            <person name="Schupbach R."/>
            <person name="Seaman C."/>
            <person name="Settipalli S."/>
            <person name="Sharpe T."/>
            <person name="Sheridan J."/>
            <person name="Sherpa N."/>
            <person name="Shi J."/>
            <person name="Smirnov S."/>
            <person name="Smith C."/>
            <person name="Sougnez C."/>
            <person name="Spencer B."/>
            <person name="Stalker J."/>
            <person name="Stange-thomann N."/>
            <person name="Stavropoulos S."/>
            <person name="Stetson K."/>
            <person name="Stone C."/>
            <person name="Stone S."/>
            <person name="Stubbs M."/>
            <person name="Talamas J."/>
            <person name="Tchuinga P."/>
            <person name="Tenzing P."/>
            <person name="Tesfaye S."/>
            <person name="Theodore J."/>
            <person name="Thoulutsang Y."/>
            <person name="Topham K."/>
            <person name="Towey S."/>
            <person name="Tsamla T."/>
            <person name="Tsomo N."/>
            <person name="Vallee D."/>
            <person name="Vassiliev H."/>
            <person name="Venkataraman V."/>
            <person name="Vinson J."/>
            <person name="Vo A."/>
            <person name="Wade C."/>
            <person name="Wang S."/>
            <person name="Wangchuk T."/>
            <person name="Wangdi T."/>
            <person name="Whittaker C."/>
            <person name="Wilkinson J."/>
            <person name="Wu Y."/>
            <person name="Wyman D."/>
            <person name="Yadav S."/>
            <person name="Yang S."/>
            <person name="Yang X."/>
            <person name="Yeager S."/>
            <person name="Yee E."/>
            <person name="Young G."/>
            <person name="Zainoun J."/>
            <person name="Zembeck L."/>
            <person name="Zimmer A."/>
            <person name="Zody M."/>
            <person name="Lander E."/>
        </authorList>
    </citation>
    <scope>NUCLEOTIDE SEQUENCE [LARGE SCALE GENOMIC DNA]</scope>
</reference>
<keyword evidence="6" id="KW-1185">Reference proteome</keyword>
<dbReference type="SMART" id="SM00233">
    <property type="entry name" value="PH"/>
    <property type="match status" value="1"/>
</dbReference>
<accession>H2YPG0</accession>
<dbReference type="InterPro" id="IPR001849">
    <property type="entry name" value="PH_domain"/>
</dbReference>
<keyword evidence="2" id="KW-0963">Cytoplasm</keyword>
<dbReference type="Gene3D" id="2.60.40.150">
    <property type="entry name" value="C2 domain"/>
    <property type="match status" value="1"/>
</dbReference>
<dbReference type="PROSITE" id="PS50010">
    <property type="entry name" value="DH_2"/>
    <property type="match status" value="1"/>
</dbReference>
<dbReference type="GO" id="GO:0005737">
    <property type="term" value="C:cytoplasm"/>
    <property type="evidence" value="ECO:0007669"/>
    <property type="project" value="UniProtKB-SubCell"/>
</dbReference>
<dbReference type="HOGENOM" id="CLU_023836_1_0_1"/>
<dbReference type="AlphaFoldDB" id="H2YPG0"/>
<reference evidence="5" key="3">
    <citation type="submission" date="2025-09" db="UniProtKB">
        <authorList>
            <consortium name="Ensembl"/>
        </authorList>
    </citation>
    <scope>IDENTIFICATION</scope>
</reference>
<dbReference type="InterPro" id="IPR035899">
    <property type="entry name" value="DBL_dom_sf"/>
</dbReference>
<dbReference type="PANTHER" id="PTHR46006">
    <property type="entry name" value="RHO GUANINE NUCLEOTIDE EXCHANGE FACTOR AT 64C, ISOFORM A"/>
    <property type="match status" value="1"/>
</dbReference>
<evidence type="ECO:0000313" key="5">
    <source>
        <dbReference type="Ensembl" id="ENSCSAVP00000007218.1"/>
    </source>
</evidence>
<comment type="subcellular location">
    <subcellularLocation>
        <location evidence="1">Cytoplasm</location>
    </subcellularLocation>
</comment>
<name>H2YPG0_CIOSA</name>
<reference evidence="5" key="2">
    <citation type="submission" date="2025-08" db="UniProtKB">
        <authorList>
            <consortium name="Ensembl"/>
        </authorList>
    </citation>
    <scope>IDENTIFICATION</scope>
</reference>
<dbReference type="InterPro" id="IPR035892">
    <property type="entry name" value="C2_domain_sf"/>
</dbReference>
<dbReference type="GO" id="GO:0035025">
    <property type="term" value="P:positive regulation of Rho protein signal transduction"/>
    <property type="evidence" value="ECO:0007669"/>
    <property type="project" value="TreeGrafter"/>
</dbReference>
<dbReference type="Pfam" id="PF00168">
    <property type="entry name" value="C2"/>
    <property type="match status" value="1"/>
</dbReference>
<evidence type="ECO:0000313" key="6">
    <source>
        <dbReference type="Proteomes" id="UP000007875"/>
    </source>
</evidence>